<evidence type="ECO:0000313" key="1">
    <source>
        <dbReference type="EMBL" id="PJE93964.1"/>
    </source>
</evidence>
<organism evidence="1 2">
    <name type="scientific">Streptomyces carminius</name>
    <dbReference type="NCBI Taxonomy" id="2665496"/>
    <lineage>
        <taxon>Bacteria</taxon>
        <taxon>Bacillati</taxon>
        <taxon>Actinomycetota</taxon>
        <taxon>Actinomycetes</taxon>
        <taxon>Kitasatosporales</taxon>
        <taxon>Streptomycetaceae</taxon>
        <taxon>Streptomyces</taxon>
    </lineage>
</organism>
<name>A0A2M8LPR7_9ACTN</name>
<dbReference type="Proteomes" id="UP000230407">
    <property type="component" value="Unassembled WGS sequence"/>
</dbReference>
<keyword evidence="2" id="KW-1185">Reference proteome</keyword>
<reference evidence="1 2" key="1">
    <citation type="submission" date="2017-11" db="EMBL/GenBank/DDBJ databases">
        <title>Streptomyces carmine sp. nov., a novel actinomycete isolated from Sophora alopecuroides in Xinjiang, China.</title>
        <authorList>
            <person name="Wang Y."/>
            <person name="Luo X."/>
            <person name="Wan C."/>
            <person name="Zhang L."/>
        </authorList>
    </citation>
    <scope>NUCLEOTIDE SEQUENCE [LARGE SCALE GENOMIC DNA]</scope>
    <source>
        <strain evidence="1 2">TRM SA0054</strain>
    </source>
</reference>
<dbReference type="EMBL" id="PGGW01000070">
    <property type="protein sequence ID" value="PJE93964.1"/>
    <property type="molecule type" value="Genomic_DNA"/>
</dbReference>
<dbReference type="RefSeq" id="WP_100205324.1">
    <property type="nucleotide sequence ID" value="NZ_PGGW01000070.1"/>
</dbReference>
<accession>A0A2M8LPR7</accession>
<comment type="caution">
    <text evidence="1">The sequence shown here is derived from an EMBL/GenBank/DDBJ whole genome shotgun (WGS) entry which is preliminary data.</text>
</comment>
<protein>
    <submittedName>
        <fullName evidence="1">Uncharacterized protein</fullName>
    </submittedName>
</protein>
<dbReference type="AlphaFoldDB" id="A0A2M8LPR7"/>
<evidence type="ECO:0000313" key="2">
    <source>
        <dbReference type="Proteomes" id="UP000230407"/>
    </source>
</evidence>
<sequence length="133" mass="14609">MCVDGAEAAGSGEYEFVYEDLAESEFWNDVSTWVGKEVTVSADVREIINENSFTIAGTENTDVDELLVVSANAAKVSEDQAVKVTGTVREGFDVVNVEEELGVRWDDEIYANWDDQHYLEATGIDTSVSENEG</sequence>
<proteinExistence type="predicted"/>
<gene>
    <name evidence="1" type="ORF">CUT44_30940</name>
</gene>